<dbReference type="InterPro" id="IPR001196">
    <property type="entry name" value="Ribosomal_uL15_CS"/>
</dbReference>
<keyword evidence="3" id="KW-0687">Ribonucleoprotein</keyword>
<dbReference type="EMBL" id="UINC01080879">
    <property type="protein sequence ID" value="SVC24227.1"/>
    <property type="molecule type" value="Genomic_DNA"/>
</dbReference>
<evidence type="ECO:0000256" key="2">
    <source>
        <dbReference type="ARBA" id="ARBA00022980"/>
    </source>
</evidence>
<comment type="similarity">
    <text evidence="1">Belongs to the universal ribosomal protein uL15 family.</text>
</comment>
<evidence type="ECO:0000313" key="6">
    <source>
        <dbReference type="EMBL" id="SVC24227.1"/>
    </source>
</evidence>
<dbReference type="InterPro" id="IPR021131">
    <property type="entry name" value="Ribosomal_uL15/eL18"/>
</dbReference>
<accession>A0A382KMT2</accession>
<dbReference type="PROSITE" id="PS00475">
    <property type="entry name" value="RIBOSOMAL_L15"/>
    <property type="match status" value="1"/>
</dbReference>
<organism evidence="6">
    <name type="scientific">marine metagenome</name>
    <dbReference type="NCBI Taxonomy" id="408172"/>
    <lineage>
        <taxon>unclassified sequences</taxon>
        <taxon>metagenomes</taxon>
        <taxon>ecological metagenomes</taxon>
    </lineage>
</organism>
<reference evidence="6" key="1">
    <citation type="submission" date="2018-05" db="EMBL/GenBank/DDBJ databases">
        <authorList>
            <person name="Lanie J.A."/>
            <person name="Ng W.-L."/>
            <person name="Kazmierczak K.M."/>
            <person name="Andrzejewski T.M."/>
            <person name="Davidsen T.M."/>
            <person name="Wayne K.J."/>
            <person name="Tettelin H."/>
            <person name="Glass J.I."/>
            <person name="Rusch D."/>
            <person name="Podicherti R."/>
            <person name="Tsui H.-C.T."/>
            <person name="Winkler M.E."/>
        </authorList>
    </citation>
    <scope>NUCLEOTIDE SEQUENCE</scope>
</reference>
<evidence type="ECO:0000256" key="4">
    <source>
        <dbReference type="SAM" id="MobiDB-lite"/>
    </source>
</evidence>
<name>A0A382KMT2_9ZZZZ</name>
<dbReference type="InterPro" id="IPR036227">
    <property type="entry name" value="Ribosomal_uL15/eL18_sf"/>
</dbReference>
<dbReference type="SUPFAM" id="SSF52080">
    <property type="entry name" value="Ribosomal proteins L15p and L18e"/>
    <property type="match status" value="1"/>
</dbReference>
<dbReference type="InterPro" id="IPR005749">
    <property type="entry name" value="Ribosomal_uL15_bac-type"/>
</dbReference>
<feature type="region of interest" description="Disordered" evidence="4">
    <location>
        <begin position="1"/>
        <end position="64"/>
    </location>
</feature>
<feature type="compositionally biased region" description="Low complexity" evidence="4">
    <location>
        <begin position="30"/>
        <end position="50"/>
    </location>
</feature>
<dbReference type="PANTHER" id="PTHR12934">
    <property type="entry name" value="50S RIBOSOMAL PROTEIN L15"/>
    <property type="match status" value="1"/>
</dbReference>
<sequence length="158" mass="16723">MRLHDLKPASGSKHRRKRIGRGPGSGRGGHTSTRGQKGQGSRSGSSTRPGFEGGQLPLARRLPKRGFNNKRFATIYIPVNLDSLNQFEEGARVDEAELRKVGLVNGRGNGVKILARGKLEKKLTVCAAAFSAGAKAAIEEKGGSCEQATKGSAASSRK</sequence>
<dbReference type="Pfam" id="PF00828">
    <property type="entry name" value="Ribosomal_L27A"/>
    <property type="match status" value="1"/>
</dbReference>
<feature type="domain" description="Large ribosomal subunit protein uL15/eL18" evidence="5">
    <location>
        <begin position="78"/>
        <end position="146"/>
    </location>
</feature>
<dbReference type="GO" id="GO:0022625">
    <property type="term" value="C:cytosolic large ribosomal subunit"/>
    <property type="evidence" value="ECO:0007669"/>
    <property type="project" value="TreeGrafter"/>
</dbReference>
<evidence type="ECO:0000259" key="5">
    <source>
        <dbReference type="Pfam" id="PF00828"/>
    </source>
</evidence>
<gene>
    <name evidence="6" type="ORF">METZ01_LOCUS277081</name>
</gene>
<proteinExistence type="inferred from homology"/>
<dbReference type="PANTHER" id="PTHR12934:SF11">
    <property type="entry name" value="LARGE RIBOSOMAL SUBUNIT PROTEIN UL15M"/>
    <property type="match status" value="1"/>
</dbReference>
<keyword evidence="2" id="KW-0689">Ribosomal protein</keyword>
<evidence type="ECO:0000256" key="3">
    <source>
        <dbReference type="ARBA" id="ARBA00023274"/>
    </source>
</evidence>
<dbReference type="HAMAP" id="MF_01341">
    <property type="entry name" value="Ribosomal_uL15"/>
    <property type="match status" value="1"/>
</dbReference>
<dbReference type="AlphaFoldDB" id="A0A382KMT2"/>
<evidence type="ECO:0000256" key="1">
    <source>
        <dbReference type="ARBA" id="ARBA00007320"/>
    </source>
</evidence>
<dbReference type="InterPro" id="IPR030878">
    <property type="entry name" value="Ribosomal_uL15"/>
</dbReference>
<dbReference type="NCBIfam" id="TIGR01071">
    <property type="entry name" value="rplO_bact"/>
    <property type="match status" value="1"/>
</dbReference>
<dbReference type="Gene3D" id="3.100.10.10">
    <property type="match status" value="1"/>
</dbReference>
<protein>
    <recommendedName>
        <fullName evidence="5">Large ribosomal subunit protein uL15/eL18 domain-containing protein</fullName>
    </recommendedName>
</protein>
<dbReference type="GO" id="GO:0003735">
    <property type="term" value="F:structural constituent of ribosome"/>
    <property type="evidence" value="ECO:0007669"/>
    <property type="project" value="InterPro"/>
</dbReference>
<dbReference type="GO" id="GO:0006412">
    <property type="term" value="P:translation"/>
    <property type="evidence" value="ECO:0007669"/>
    <property type="project" value="InterPro"/>
</dbReference>